<evidence type="ECO:0000313" key="5">
    <source>
        <dbReference type="Proteomes" id="UP000390336"/>
    </source>
</evidence>
<dbReference type="EMBL" id="CP033138">
    <property type="protein sequence ID" value="AYO18404.1"/>
    <property type="molecule type" value="Genomic_DNA"/>
</dbReference>
<name>A0AAP9GJ10_9VIBR</name>
<evidence type="ECO:0000313" key="3">
    <source>
        <dbReference type="EMBL" id="QGH51033.1"/>
    </source>
</evidence>
<dbReference type="Proteomes" id="UP000272136">
    <property type="component" value="Chromosome 2"/>
</dbReference>
<reference evidence="3 5" key="1">
    <citation type="journal article" date="2015" name="Genome Announc.">
        <title>Draft Genome Sequence of Vibrio owensii Strain SH-14, Which Causes Shrimp Acute Hepatopancreatic Necrosis Disease.</title>
        <authorList>
            <person name="Liu L."/>
            <person name="Xiao J."/>
            <person name="Xia X."/>
            <person name="Pan Y."/>
            <person name="Yan S."/>
            <person name="Wang Y."/>
        </authorList>
    </citation>
    <scope>NUCLEOTIDE SEQUENCE [LARGE SCALE GENOMIC DNA]</scope>
    <source>
        <strain evidence="3 5">SH14</strain>
    </source>
</reference>
<protein>
    <submittedName>
        <fullName evidence="3">Uncharacterized protein</fullName>
    </submittedName>
</protein>
<evidence type="ECO:0000313" key="2">
    <source>
        <dbReference type="EMBL" id="AYO18404.1"/>
    </source>
</evidence>
<dbReference type="Proteomes" id="UP000390336">
    <property type="component" value="Chromosome 2"/>
</dbReference>
<sequence>MSAQCMLFSQTIFAQVLRMSVMLGLSLIIVHNSPKLLEILAEQAINSGCHQTTGDGEHQDHSHHHHHH</sequence>
<evidence type="ECO:0000256" key="1">
    <source>
        <dbReference type="SAM" id="MobiDB-lite"/>
    </source>
</evidence>
<evidence type="ECO:0000313" key="4">
    <source>
        <dbReference type="Proteomes" id="UP000272136"/>
    </source>
</evidence>
<accession>A0AAP9GJ10</accession>
<reference evidence="3" key="3">
    <citation type="submission" date="2019-11" db="EMBL/GenBank/DDBJ databases">
        <title>Complete genome sequence of Vibrio owensii SH-14 isolated from shrimp with acute hepatopancreatic necrosis diease.</title>
        <authorList>
            <person name="Liang X."/>
            <person name="Wang Y."/>
        </authorList>
    </citation>
    <scope>NUCLEOTIDE SEQUENCE</scope>
    <source>
        <strain evidence="3">SH14</strain>
    </source>
</reference>
<reference evidence="2 4" key="2">
    <citation type="submission" date="2018-10" db="EMBL/GenBank/DDBJ databases">
        <title>Whole Genome of Vibrio owensii strain 170502, isolated from Acute Hepatopancreatic Necrosis Disease (AHPND) shrimp.</title>
        <authorList>
            <person name="Yan M."/>
            <person name="Wang X."/>
            <person name="Wang Y."/>
        </authorList>
    </citation>
    <scope>NUCLEOTIDE SEQUENCE [LARGE SCALE GENOMIC DNA]</scope>
    <source>
        <strain evidence="2 4">1700302</strain>
    </source>
</reference>
<dbReference type="EMBL" id="CP045860">
    <property type="protein sequence ID" value="QGH51033.1"/>
    <property type="molecule type" value="Genomic_DNA"/>
</dbReference>
<dbReference type="AlphaFoldDB" id="A0AAP9GJ10"/>
<gene>
    <name evidence="3" type="ORF">APZ19_27930</name>
    <name evidence="2" type="ORF">D0812_19980</name>
</gene>
<proteinExistence type="predicted"/>
<feature type="region of interest" description="Disordered" evidence="1">
    <location>
        <begin position="48"/>
        <end position="68"/>
    </location>
</feature>
<organism evidence="3 5">
    <name type="scientific">Vibrio owensii</name>
    <dbReference type="NCBI Taxonomy" id="696485"/>
    <lineage>
        <taxon>Bacteria</taxon>
        <taxon>Pseudomonadati</taxon>
        <taxon>Pseudomonadota</taxon>
        <taxon>Gammaproteobacteria</taxon>
        <taxon>Vibrionales</taxon>
        <taxon>Vibrionaceae</taxon>
        <taxon>Vibrio</taxon>
    </lineage>
</organism>
<keyword evidence="4" id="KW-1185">Reference proteome</keyword>